<dbReference type="PRINTS" id="PR00032">
    <property type="entry name" value="HTHARAC"/>
</dbReference>
<dbReference type="AlphaFoldDB" id="A0AAU9DF01"/>
<dbReference type="InterPro" id="IPR018062">
    <property type="entry name" value="HTH_AraC-typ_CS"/>
</dbReference>
<dbReference type="SUPFAM" id="SSF55136">
    <property type="entry name" value="Probable bacterial effector-binding domain"/>
    <property type="match status" value="1"/>
</dbReference>
<name>A0AAU9DF01_9FUSO</name>
<sequence length="293" mass="34504">MNYFDEISKVIDYIEDNLRNDITIDDLCNYIYISKYHFQRLFKSIVGESVISYIKKRRVYEAALELKTSNKNILEIAIEFNFNSNEVFSRSFKKIYGITPKKYRDSKMIINKYPKIDLVARKLFINSLGYLISWELVEMPELKLIGLQGVSTGKNDIEITRKIWNELLKELPKLKNIENSNLHYNFLINGFSDDLNIFFGGFKVKNFDFIPSKFILRKINSQKYVKFMHKSESKNGITKSLDKTIDLIYDTWLPNTNYKIDDIGFDLLVVSNEENLNTEGENTIIELYLPLKR</sequence>
<dbReference type="InterPro" id="IPR009057">
    <property type="entry name" value="Homeodomain-like_sf"/>
</dbReference>
<evidence type="ECO:0000259" key="4">
    <source>
        <dbReference type="PROSITE" id="PS01124"/>
    </source>
</evidence>
<dbReference type="Gene3D" id="1.10.10.60">
    <property type="entry name" value="Homeodomain-like"/>
    <property type="match status" value="2"/>
</dbReference>
<dbReference type="InterPro" id="IPR018060">
    <property type="entry name" value="HTH_AraC"/>
</dbReference>
<dbReference type="GO" id="GO:0043565">
    <property type="term" value="F:sequence-specific DNA binding"/>
    <property type="evidence" value="ECO:0007669"/>
    <property type="project" value="InterPro"/>
</dbReference>
<keyword evidence="3" id="KW-0804">Transcription</keyword>
<dbReference type="Gene3D" id="3.20.80.10">
    <property type="entry name" value="Regulatory factor, effector binding domain"/>
    <property type="match status" value="1"/>
</dbReference>
<dbReference type="InterPro" id="IPR050959">
    <property type="entry name" value="MarA-like"/>
</dbReference>
<dbReference type="SMART" id="SM00871">
    <property type="entry name" value="AraC_E_bind"/>
    <property type="match status" value="1"/>
</dbReference>
<dbReference type="InterPro" id="IPR010499">
    <property type="entry name" value="AraC_E-bd"/>
</dbReference>
<dbReference type="PROSITE" id="PS00041">
    <property type="entry name" value="HTH_ARAC_FAMILY_1"/>
    <property type="match status" value="1"/>
</dbReference>
<proteinExistence type="predicted"/>
<dbReference type="KEGG" id="haby:HLVA_05110"/>
<dbReference type="Pfam" id="PF12833">
    <property type="entry name" value="HTH_18"/>
    <property type="match status" value="1"/>
</dbReference>
<dbReference type="PANTHER" id="PTHR47504:SF5">
    <property type="entry name" value="RIGHT ORIGIN-BINDING PROTEIN"/>
    <property type="match status" value="1"/>
</dbReference>
<keyword evidence="1" id="KW-0805">Transcription regulation</keyword>
<organism evidence="5 6">
    <name type="scientific">Haliovirga abyssi</name>
    <dbReference type="NCBI Taxonomy" id="2996794"/>
    <lineage>
        <taxon>Bacteria</taxon>
        <taxon>Fusobacteriati</taxon>
        <taxon>Fusobacteriota</taxon>
        <taxon>Fusobacteriia</taxon>
        <taxon>Fusobacteriales</taxon>
        <taxon>Haliovirgaceae</taxon>
        <taxon>Haliovirga</taxon>
    </lineage>
</organism>
<evidence type="ECO:0000313" key="6">
    <source>
        <dbReference type="Proteomes" id="UP001321582"/>
    </source>
</evidence>
<protein>
    <submittedName>
        <fullName evidence="5">AraC family transcriptional regulator</fullName>
    </submittedName>
</protein>
<keyword evidence="2" id="KW-0238">DNA-binding</keyword>
<dbReference type="SUPFAM" id="SSF46689">
    <property type="entry name" value="Homeodomain-like"/>
    <property type="match status" value="2"/>
</dbReference>
<dbReference type="GO" id="GO:0003700">
    <property type="term" value="F:DNA-binding transcription factor activity"/>
    <property type="evidence" value="ECO:0007669"/>
    <property type="project" value="InterPro"/>
</dbReference>
<dbReference type="EMBL" id="AP027059">
    <property type="protein sequence ID" value="BDU49942.1"/>
    <property type="molecule type" value="Genomic_DNA"/>
</dbReference>
<evidence type="ECO:0000256" key="2">
    <source>
        <dbReference type="ARBA" id="ARBA00023125"/>
    </source>
</evidence>
<dbReference type="InterPro" id="IPR029441">
    <property type="entry name" value="Cass2"/>
</dbReference>
<dbReference type="SMART" id="SM00342">
    <property type="entry name" value="HTH_ARAC"/>
    <property type="match status" value="1"/>
</dbReference>
<dbReference type="PANTHER" id="PTHR47504">
    <property type="entry name" value="RIGHT ORIGIN-BINDING PROTEIN"/>
    <property type="match status" value="1"/>
</dbReference>
<keyword evidence="6" id="KW-1185">Reference proteome</keyword>
<dbReference type="RefSeq" id="WP_307904881.1">
    <property type="nucleotide sequence ID" value="NZ_AP027059.1"/>
</dbReference>
<dbReference type="InterPro" id="IPR020449">
    <property type="entry name" value="Tscrpt_reg_AraC-type_HTH"/>
</dbReference>
<dbReference type="InterPro" id="IPR011256">
    <property type="entry name" value="Reg_factor_effector_dom_sf"/>
</dbReference>
<gene>
    <name evidence="5" type="ORF">HLVA_05110</name>
</gene>
<dbReference type="PROSITE" id="PS01124">
    <property type="entry name" value="HTH_ARAC_FAMILY_2"/>
    <property type="match status" value="1"/>
</dbReference>
<accession>A0AAU9DF01</accession>
<feature type="domain" description="HTH araC/xylS-type" evidence="4">
    <location>
        <begin position="8"/>
        <end position="106"/>
    </location>
</feature>
<dbReference type="Proteomes" id="UP001321582">
    <property type="component" value="Chromosome"/>
</dbReference>
<evidence type="ECO:0000256" key="3">
    <source>
        <dbReference type="ARBA" id="ARBA00023163"/>
    </source>
</evidence>
<reference evidence="5 6" key="1">
    <citation type="submission" date="2022-11" db="EMBL/GenBank/DDBJ databases">
        <title>Haliovirga abyssi gen. nov., sp. nov., a mesophilic fermentative bacterium isolated from the Iheya North hydrothermal field and the proposal of Haliovirgaceae fam. nov.</title>
        <authorList>
            <person name="Miyazaki U."/>
            <person name="Tame A."/>
            <person name="Miyazaki J."/>
            <person name="Takai K."/>
            <person name="Sawayama S."/>
            <person name="Kitajima M."/>
            <person name="Okamoto A."/>
            <person name="Nakagawa S."/>
        </authorList>
    </citation>
    <scope>NUCLEOTIDE SEQUENCE [LARGE SCALE GENOMIC DNA]</scope>
    <source>
        <strain evidence="5 6">IC12</strain>
    </source>
</reference>
<evidence type="ECO:0000313" key="5">
    <source>
        <dbReference type="EMBL" id="BDU49942.1"/>
    </source>
</evidence>
<evidence type="ECO:0000256" key="1">
    <source>
        <dbReference type="ARBA" id="ARBA00023015"/>
    </source>
</evidence>
<dbReference type="Pfam" id="PF14526">
    <property type="entry name" value="Cass2"/>
    <property type="match status" value="1"/>
</dbReference>